<dbReference type="Pfam" id="PF07853">
    <property type="entry name" value="DUF1648"/>
    <property type="match status" value="1"/>
</dbReference>
<organism evidence="3 4">
    <name type="scientific">Streptomyces bambusae</name>
    <dbReference type="NCBI Taxonomy" id="1550616"/>
    <lineage>
        <taxon>Bacteria</taxon>
        <taxon>Bacillati</taxon>
        <taxon>Actinomycetota</taxon>
        <taxon>Actinomycetes</taxon>
        <taxon>Kitasatosporales</taxon>
        <taxon>Streptomycetaceae</taxon>
        <taxon>Streptomyces</taxon>
    </lineage>
</organism>
<keyword evidence="1" id="KW-1133">Transmembrane helix</keyword>
<feature type="transmembrane region" description="Helical" evidence="1">
    <location>
        <begin position="118"/>
        <end position="143"/>
    </location>
</feature>
<keyword evidence="1" id="KW-0472">Membrane</keyword>
<feature type="transmembrane region" description="Helical" evidence="1">
    <location>
        <begin position="56"/>
        <end position="78"/>
    </location>
</feature>
<reference evidence="3 4" key="1">
    <citation type="submission" date="2019-12" db="EMBL/GenBank/DDBJ databases">
        <title>Genome sequence of Streptomyces bambusae.</title>
        <authorList>
            <person name="Bansal K."/>
            <person name="Choksket S."/>
            <person name="Korpole S."/>
            <person name="Patil P.B."/>
        </authorList>
    </citation>
    <scope>NUCLEOTIDE SEQUENCE [LARGE SCALE GENOMIC DNA]</scope>
    <source>
        <strain evidence="3 4">SK60</strain>
    </source>
</reference>
<dbReference type="EMBL" id="WTFF01000439">
    <property type="protein sequence ID" value="MBW5486618.1"/>
    <property type="molecule type" value="Genomic_DNA"/>
</dbReference>
<comment type="caution">
    <text evidence="3">The sequence shown here is derived from an EMBL/GenBank/DDBJ whole genome shotgun (WGS) entry which is preliminary data.</text>
</comment>
<proteinExistence type="predicted"/>
<evidence type="ECO:0000256" key="1">
    <source>
        <dbReference type="SAM" id="Phobius"/>
    </source>
</evidence>
<protein>
    <submittedName>
        <fullName evidence="3">DUF1648 domain-containing protein</fullName>
    </submittedName>
</protein>
<evidence type="ECO:0000313" key="3">
    <source>
        <dbReference type="EMBL" id="MBW5486618.1"/>
    </source>
</evidence>
<feature type="transmembrane region" description="Helical" evidence="1">
    <location>
        <begin position="85"/>
        <end position="106"/>
    </location>
</feature>
<keyword evidence="1" id="KW-0812">Transmembrane</keyword>
<dbReference type="InterPro" id="IPR012867">
    <property type="entry name" value="DUF1648"/>
</dbReference>
<name>A0ABS6ZHD2_9ACTN</name>
<evidence type="ECO:0000313" key="4">
    <source>
        <dbReference type="Proteomes" id="UP000812013"/>
    </source>
</evidence>
<sequence length="147" mass="14577">MSPTERGRGLPRAAAAWAAGVLAGLVALPVAASGRLPDRLATHWGGSGTPDSAMPLGAVVAFPALVWSVVLVVVALSVRWTGGRVPATATLLSVGVGLLGAQASIVRANLDRSDWHDAGGVGLGVVLTLAAAVAAAALGGHLVRGRR</sequence>
<keyword evidence="4" id="KW-1185">Reference proteome</keyword>
<dbReference type="Proteomes" id="UP000812013">
    <property type="component" value="Unassembled WGS sequence"/>
</dbReference>
<feature type="domain" description="DUF1648" evidence="2">
    <location>
        <begin position="22"/>
        <end position="65"/>
    </location>
</feature>
<evidence type="ECO:0000259" key="2">
    <source>
        <dbReference type="Pfam" id="PF07853"/>
    </source>
</evidence>
<gene>
    <name evidence="3" type="ORF">GPJ59_33425</name>
</gene>
<feature type="non-terminal residue" evidence="3">
    <location>
        <position position="147"/>
    </location>
</feature>
<accession>A0ABS6ZHD2</accession>